<keyword evidence="5" id="KW-0297">G-protein coupled receptor</keyword>
<dbReference type="PANTHER" id="PTHR24246:SF27">
    <property type="entry name" value="ADENOSINE RECEPTOR, ISOFORM A"/>
    <property type="match status" value="1"/>
</dbReference>
<evidence type="ECO:0000256" key="5">
    <source>
        <dbReference type="ARBA" id="ARBA00023040"/>
    </source>
</evidence>
<gene>
    <name evidence="12" type="ORF">OS493_004689</name>
</gene>
<evidence type="ECO:0000256" key="6">
    <source>
        <dbReference type="ARBA" id="ARBA00023136"/>
    </source>
</evidence>
<dbReference type="InterPro" id="IPR000276">
    <property type="entry name" value="GPCR_Rhodpsn"/>
</dbReference>
<evidence type="ECO:0000259" key="11">
    <source>
        <dbReference type="PROSITE" id="PS50262"/>
    </source>
</evidence>
<keyword evidence="8" id="KW-0325">Glycoprotein</keyword>
<evidence type="ECO:0000256" key="9">
    <source>
        <dbReference type="ARBA" id="ARBA00023224"/>
    </source>
</evidence>
<evidence type="ECO:0000256" key="7">
    <source>
        <dbReference type="ARBA" id="ARBA00023170"/>
    </source>
</evidence>
<feature type="transmembrane region" description="Helical" evidence="10">
    <location>
        <begin position="64"/>
        <end position="86"/>
    </location>
</feature>
<dbReference type="EMBL" id="MU826351">
    <property type="protein sequence ID" value="KAJ7381091.1"/>
    <property type="molecule type" value="Genomic_DNA"/>
</dbReference>
<feature type="transmembrane region" description="Helical" evidence="10">
    <location>
        <begin position="176"/>
        <end position="198"/>
    </location>
</feature>
<dbReference type="GO" id="GO:0005886">
    <property type="term" value="C:plasma membrane"/>
    <property type="evidence" value="ECO:0007669"/>
    <property type="project" value="UniProtKB-SubCell"/>
</dbReference>
<evidence type="ECO:0000256" key="8">
    <source>
        <dbReference type="ARBA" id="ARBA00023180"/>
    </source>
</evidence>
<dbReference type="PANTHER" id="PTHR24246">
    <property type="entry name" value="OLFACTORY RECEPTOR AND ADENOSINE RECEPTOR"/>
    <property type="match status" value="1"/>
</dbReference>
<evidence type="ECO:0000256" key="4">
    <source>
        <dbReference type="ARBA" id="ARBA00022989"/>
    </source>
</evidence>
<evidence type="ECO:0000256" key="1">
    <source>
        <dbReference type="ARBA" id="ARBA00004651"/>
    </source>
</evidence>
<keyword evidence="6 10" id="KW-0472">Membrane</keyword>
<dbReference type="OrthoDB" id="5978966at2759"/>
<evidence type="ECO:0000256" key="10">
    <source>
        <dbReference type="SAM" id="Phobius"/>
    </source>
</evidence>
<dbReference type="PRINTS" id="PR00237">
    <property type="entry name" value="GPCRRHODOPSN"/>
</dbReference>
<dbReference type="AlphaFoldDB" id="A0A9W9ZG48"/>
<evidence type="ECO:0000256" key="3">
    <source>
        <dbReference type="ARBA" id="ARBA00022692"/>
    </source>
</evidence>
<dbReference type="SUPFAM" id="SSF81321">
    <property type="entry name" value="Family A G protein-coupled receptor-like"/>
    <property type="match status" value="1"/>
</dbReference>
<proteinExistence type="predicted"/>
<reference evidence="12" key="1">
    <citation type="submission" date="2023-01" db="EMBL/GenBank/DDBJ databases">
        <title>Genome assembly of the deep-sea coral Lophelia pertusa.</title>
        <authorList>
            <person name="Herrera S."/>
            <person name="Cordes E."/>
        </authorList>
    </citation>
    <scope>NUCLEOTIDE SEQUENCE</scope>
    <source>
        <strain evidence="12">USNM1676648</strain>
        <tissue evidence="12">Polyp</tissue>
    </source>
</reference>
<feature type="transmembrane region" description="Helical" evidence="10">
    <location>
        <begin position="106"/>
        <end position="127"/>
    </location>
</feature>
<keyword evidence="3 10" id="KW-0812">Transmembrane</keyword>
<evidence type="ECO:0000256" key="2">
    <source>
        <dbReference type="ARBA" id="ARBA00022475"/>
    </source>
</evidence>
<protein>
    <recommendedName>
        <fullName evidence="11">G-protein coupled receptors family 1 profile domain-containing protein</fullName>
    </recommendedName>
</protein>
<dbReference type="Gene3D" id="1.20.1070.10">
    <property type="entry name" value="Rhodopsin 7-helix transmembrane proteins"/>
    <property type="match status" value="1"/>
</dbReference>
<keyword evidence="7" id="KW-0675">Receptor</keyword>
<comment type="subcellular location">
    <subcellularLocation>
        <location evidence="1">Cell membrane</location>
        <topology evidence="1">Multi-pass membrane protein</topology>
    </subcellularLocation>
</comment>
<evidence type="ECO:0000313" key="12">
    <source>
        <dbReference type="EMBL" id="KAJ7381091.1"/>
    </source>
</evidence>
<feature type="domain" description="G-protein coupled receptors family 1 profile" evidence="11">
    <location>
        <begin position="46"/>
        <end position="272"/>
    </location>
</feature>
<dbReference type="InterPro" id="IPR017452">
    <property type="entry name" value="GPCR_Rhodpsn_7TM"/>
</dbReference>
<feature type="transmembrane region" description="Helical" evidence="10">
    <location>
        <begin position="254"/>
        <end position="273"/>
    </location>
</feature>
<feature type="transmembrane region" description="Helical" evidence="10">
    <location>
        <begin position="29"/>
        <end position="52"/>
    </location>
</feature>
<dbReference type="CDD" id="cd00637">
    <property type="entry name" value="7tm_classA_rhodopsin-like"/>
    <property type="match status" value="1"/>
</dbReference>
<feature type="transmembrane region" description="Helical" evidence="10">
    <location>
        <begin position="148"/>
        <end position="170"/>
    </location>
</feature>
<dbReference type="Proteomes" id="UP001163046">
    <property type="component" value="Unassembled WGS sequence"/>
</dbReference>
<feature type="transmembrane region" description="Helical" evidence="10">
    <location>
        <begin position="218"/>
        <end position="234"/>
    </location>
</feature>
<keyword evidence="4 10" id="KW-1133">Transmembrane helix</keyword>
<name>A0A9W9ZG48_9CNID</name>
<organism evidence="12 13">
    <name type="scientific">Desmophyllum pertusum</name>
    <dbReference type="NCBI Taxonomy" id="174260"/>
    <lineage>
        <taxon>Eukaryota</taxon>
        <taxon>Metazoa</taxon>
        <taxon>Cnidaria</taxon>
        <taxon>Anthozoa</taxon>
        <taxon>Hexacorallia</taxon>
        <taxon>Scleractinia</taxon>
        <taxon>Caryophylliina</taxon>
        <taxon>Caryophylliidae</taxon>
        <taxon>Desmophyllum</taxon>
    </lineage>
</organism>
<evidence type="ECO:0000313" key="13">
    <source>
        <dbReference type="Proteomes" id="UP001163046"/>
    </source>
</evidence>
<sequence length="316" mass="36084">MNTSREVNTLKISTETSTLEADNLGLNVLTAWCVVFSVEAALIIFGNLYALVFLIRGRFDLVRYFAVSLAFTEIINGFVAIVIVLGLLRPDGLNCNLDYQELHLTLQTLCDVFSSCFLAAISLDMYYRTFWPLTHKLTRVRCYMTTNIIVWIISMAVTMSFAFALGGFYQLIIADIAVWFVEIINLAIICTTYILIWLQPRCRRNSPVWRLEKRNFELSKAFSLCAIIYLAIWLPVEIVEGISHFTWTFPCNAVFFMAFLKIVCSIVSPVIYFKKLSRFYKACRCTLIRHEEKSIIPPDSLAVITLKSATHLITAL</sequence>
<dbReference type="GO" id="GO:0004930">
    <property type="term" value="F:G protein-coupled receptor activity"/>
    <property type="evidence" value="ECO:0007669"/>
    <property type="project" value="UniProtKB-KW"/>
</dbReference>
<accession>A0A9W9ZG48</accession>
<keyword evidence="2" id="KW-1003">Cell membrane</keyword>
<keyword evidence="13" id="KW-1185">Reference proteome</keyword>
<keyword evidence="9" id="KW-0807">Transducer</keyword>
<dbReference type="PROSITE" id="PS50262">
    <property type="entry name" value="G_PROTEIN_RECEP_F1_2"/>
    <property type="match status" value="1"/>
</dbReference>
<comment type="caution">
    <text evidence="12">The sequence shown here is derived from an EMBL/GenBank/DDBJ whole genome shotgun (WGS) entry which is preliminary data.</text>
</comment>